<comment type="caution">
    <text evidence="1">The sequence shown here is derived from an EMBL/GenBank/DDBJ whole genome shotgun (WGS) entry which is preliminary data.</text>
</comment>
<evidence type="ECO:0000313" key="1">
    <source>
        <dbReference type="EMBL" id="CAL1271826.1"/>
    </source>
</evidence>
<name>A0AAV1ZL95_9ARAC</name>
<sequence>MNRVIKMLKSLQEDEDRLKKCINNIEVFHRDMFVLPYKEDKPVETENASSMKDDINESEYSLTEPECSGNEPIYSMNEPDSSMNRPDCSMTEQKQFCQRLILKIPKSCIMNMNSSKNEVDDTYGSSFSKYESGNGKNKMDDCKNEPSNVMNESGAGKDEFSYDIDESGTGKDEFSYDIDESGTGKDEFSYDIDESGTGKDEFSYDMEESAYFHNHTNDGKMAKMALLDLLANKEKEITKLVLNLIYTFHSFQSRLQTAETSVFLSGNFFPSGSNENIKRTMTALSASVLHLDKTVSNIFSKYSEMLEFLGKIFE</sequence>
<dbReference type="EMBL" id="CAXIEN010000057">
    <property type="protein sequence ID" value="CAL1271826.1"/>
    <property type="molecule type" value="Genomic_DNA"/>
</dbReference>
<dbReference type="AlphaFoldDB" id="A0AAV1ZL95"/>
<protein>
    <submittedName>
        <fullName evidence="1">Uncharacterized protein</fullName>
    </submittedName>
</protein>
<dbReference type="Proteomes" id="UP001497382">
    <property type="component" value="Unassembled WGS sequence"/>
</dbReference>
<organism evidence="1 2">
    <name type="scientific">Larinioides sclopetarius</name>
    <dbReference type="NCBI Taxonomy" id="280406"/>
    <lineage>
        <taxon>Eukaryota</taxon>
        <taxon>Metazoa</taxon>
        <taxon>Ecdysozoa</taxon>
        <taxon>Arthropoda</taxon>
        <taxon>Chelicerata</taxon>
        <taxon>Arachnida</taxon>
        <taxon>Araneae</taxon>
        <taxon>Araneomorphae</taxon>
        <taxon>Entelegynae</taxon>
        <taxon>Araneoidea</taxon>
        <taxon>Araneidae</taxon>
        <taxon>Larinioides</taxon>
    </lineage>
</organism>
<reference evidence="1 2" key="1">
    <citation type="submission" date="2024-04" db="EMBL/GenBank/DDBJ databases">
        <authorList>
            <person name="Rising A."/>
            <person name="Reimegard J."/>
            <person name="Sonavane S."/>
            <person name="Akerstrom W."/>
            <person name="Nylinder S."/>
            <person name="Hedman E."/>
            <person name="Kallberg Y."/>
        </authorList>
    </citation>
    <scope>NUCLEOTIDE SEQUENCE [LARGE SCALE GENOMIC DNA]</scope>
</reference>
<evidence type="ECO:0000313" key="2">
    <source>
        <dbReference type="Proteomes" id="UP001497382"/>
    </source>
</evidence>
<proteinExistence type="predicted"/>
<gene>
    <name evidence="1" type="ORF">LARSCL_LOCUS6041</name>
</gene>
<accession>A0AAV1ZL95</accession>
<keyword evidence="2" id="KW-1185">Reference proteome</keyword>